<keyword evidence="7" id="KW-1185">Reference proteome</keyword>
<proteinExistence type="predicted"/>
<keyword evidence="3" id="KW-0862">Zinc</keyword>
<evidence type="ECO:0000256" key="1">
    <source>
        <dbReference type="ARBA" id="ARBA00022723"/>
    </source>
</evidence>
<sequence length="100" mass="11657">MGIFLSKTTTPSTKTDCPRHLCTAKPPPDEPHCSICLEDWSISQRIIETSPCKHIFHETCLVTWLNTNNRTTCPYCRQVLYQNAHQSWRKQLNDYGSRLY</sequence>
<dbReference type="SMART" id="SM01197">
    <property type="entry name" value="FANCL_C"/>
    <property type="match status" value="1"/>
</dbReference>
<dbReference type="EMBL" id="MU005577">
    <property type="protein sequence ID" value="KAF2686325.1"/>
    <property type="molecule type" value="Genomic_DNA"/>
</dbReference>
<dbReference type="InterPro" id="IPR011016">
    <property type="entry name" value="Znf_RING-CH"/>
</dbReference>
<reference evidence="6" key="1">
    <citation type="journal article" date="2020" name="Stud. Mycol.">
        <title>101 Dothideomycetes genomes: a test case for predicting lifestyles and emergence of pathogens.</title>
        <authorList>
            <person name="Haridas S."/>
            <person name="Albert R."/>
            <person name="Binder M."/>
            <person name="Bloem J."/>
            <person name="Labutti K."/>
            <person name="Salamov A."/>
            <person name="Andreopoulos B."/>
            <person name="Baker S."/>
            <person name="Barry K."/>
            <person name="Bills G."/>
            <person name="Bluhm B."/>
            <person name="Cannon C."/>
            <person name="Castanera R."/>
            <person name="Culley D."/>
            <person name="Daum C."/>
            <person name="Ezra D."/>
            <person name="Gonzalez J."/>
            <person name="Henrissat B."/>
            <person name="Kuo A."/>
            <person name="Liang C."/>
            <person name="Lipzen A."/>
            <person name="Lutzoni F."/>
            <person name="Magnuson J."/>
            <person name="Mondo S."/>
            <person name="Nolan M."/>
            <person name="Ohm R."/>
            <person name="Pangilinan J."/>
            <person name="Park H.-J."/>
            <person name="Ramirez L."/>
            <person name="Alfaro M."/>
            <person name="Sun H."/>
            <person name="Tritt A."/>
            <person name="Yoshinaga Y."/>
            <person name="Zwiers L.-H."/>
            <person name="Turgeon B."/>
            <person name="Goodwin S."/>
            <person name="Spatafora J."/>
            <person name="Crous P."/>
            <person name="Grigoriev I."/>
        </authorList>
    </citation>
    <scope>NUCLEOTIDE SEQUENCE</scope>
    <source>
        <strain evidence="6">CBS 122367</strain>
    </source>
</reference>
<feature type="domain" description="RING-type" evidence="5">
    <location>
        <begin position="33"/>
        <end position="77"/>
    </location>
</feature>
<dbReference type="OrthoDB" id="3801318at2759"/>
<evidence type="ECO:0000256" key="3">
    <source>
        <dbReference type="ARBA" id="ARBA00022833"/>
    </source>
</evidence>
<gene>
    <name evidence="6" type="ORF">K458DRAFT_387332</name>
</gene>
<dbReference type="SUPFAM" id="SSF57850">
    <property type="entry name" value="RING/U-box"/>
    <property type="match status" value="1"/>
</dbReference>
<dbReference type="SMART" id="SM00744">
    <property type="entry name" value="RINGv"/>
    <property type="match status" value="1"/>
</dbReference>
<dbReference type="SMART" id="SM00184">
    <property type="entry name" value="RING"/>
    <property type="match status" value="1"/>
</dbReference>
<dbReference type="GO" id="GO:0008270">
    <property type="term" value="F:zinc ion binding"/>
    <property type="evidence" value="ECO:0007669"/>
    <property type="project" value="UniProtKB-KW"/>
</dbReference>
<evidence type="ECO:0000313" key="7">
    <source>
        <dbReference type="Proteomes" id="UP000799291"/>
    </source>
</evidence>
<dbReference type="InterPro" id="IPR013083">
    <property type="entry name" value="Znf_RING/FYVE/PHD"/>
</dbReference>
<accession>A0A6G1J7W9</accession>
<dbReference type="PANTHER" id="PTHR22765">
    <property type="entry name" value="RING FINGER AND PROTEASE ASSOCIATED DOMAIN-CONTAINING"/>
    <property type="match status" value="1"/>
</dbReference>
<protein>
    <recommendedName>
        <fullName evidence="5">RING-type domain-containing protein</fullName>
    </recommendedName>
</protein>
<evidence type="ECO:0000259" key="5">
    <source>
        <dbReference type="PROSITE" id="PS50089"/>
    </source>
</evidence>
<evidence type="ECO:0000313" key="6">
    <source>
        <dbReference type="EMBL" id="KAF2686325.1"/>
    </source>
</evidence>
<dbReference type="InterPro" id="IPR001841">
    <property type="entry name" value="Znf_RING"/>
</dbReference>
<dbReference type="PROSITE" id="PS50089">
    <property type="entry name" value="ZF_RING_2"/>
    <property type="match status" value="1"/>
</dbReference>
<organism evidence="6 7">
    <name type="scientific">Lentithecium fluviatile CBS 122367</name>
    <dbReference type="NCBI Taxonomy" id="1168545"/>
    <lineage>
        <taxon>Eukaryota</taxon>
        <taxon>Fungi</taxon>
        <taxon>Dikarya</taxon>
        <taxon>Ascomycota</taxon>
        <taxon>Pezizomycotina</taxon>
        <taxon>Dothideomycetes</taxon>
        <taxon>Pleosporomycetidae</taxon>
        <taxon>Pleosporales</taxon>
        <taxon>Massarineae</taxon>
        <taxon>Lentitheciaceae</taxon>
        <taxon>Lentithecium</taxon>
    </lineage>
</organism>
<dbReference type="Gene3D" id="3.30.40.10">
    <property type="entry name" value="Zinc/RING finger domain, C3HC4 (zinc finger)"/>
    <property type="match status" value="1"/>
</dbReference>
<keyword evidence="2 4" id="KW-0863">Zinc-finger</keyword>
<keyword evidence="1" id="KW-0479">Metal-binding</keyword>
<dbReference type="Proteomes" id="UP000799291">
    <property type="component" value="Unassembled WGS sequence"/>
</dbReference>
<dbReference type="GO" id="GO:0061630">
    <property type="term" value="F:ubiquitin protein ligase activity"/>
    <property type="evidence" value="ECO:0007669"/>
    <property type="project" value="TreeGrafter"/>
</dbReference>
<dbReference type="Pfam" id="PF13639">
    <property type="entry name" value="zf-RING_2"/>
    <property type="match status" value="1"/>
</dbReference>
<dbReference type="InterPro" id="IPR051826">
    <property type="entry name" value="E3_ubiquitin-ligase_domain"/>
</dbReference>
<dbReference type="GO" id="GO:0006511">
    <property type="term" value="P:ubiquitin-dependent protein catabolic process"/>
    <property type="evidence" value="ECO:0007669"/>
    <property type="project" value="TreeGrafter"/>
</dbReference>
<dbReference type="AlphaFoldDB" id="A0A6G1J7W9"/>
<evidence type="ECO:0000256" key="2">
    <source>
        <dbReference type="ARBA" id="ARBA00022771"/>
    </source>
</evidence>
<name>A0A6G1J7W9_9PLEO</name>
<evidence type="ECO:0000256" key="4">
    <source>
        <dbReference type="PROSITE-ProRule" id="PRU00175"/>
    </source>
</evidence>